<reference evidence="2" key="1">
    <citation type="submission" date="2017-05" db="UniProtKB">
        <authorList>
            <consortium name="EnsemblMetazoa"/>
        </authorList>
    </citation>
    <scope>IDENTIFICATION</scope>
</reference>
<protein>
    <submittedName>
        <fullName evidence="2">Uncharacterized protein</fullName>
    </submittedName>
</protein>
<sequence>MFTIRHGLCTNRSSTCRPCCISANLLEARNMCYIKNRAEVDFQDQSLRQAVPAVASHNQGHAKRKKKSLSQIRRNQKRLADFKRRKSREGSTGLKDNPVKLDQENTAAIADSDHVDTNGDIAASESSTSKIDLCSCDSVVFEERNGVPGVNYEVDGKAGWIPVREHRRGKSHLKQHDEGSDSETEELRLPVNATVRFLSRDGSPGLHIANHKVKYWPPIAVRTRSKLGLQ</sequence>
<dbReference type="AlphaFoldDB" id="A0A1X7UC51"/>
<proteinExistence type="predicted"/>
<name>A0A1X7UC51_AMPQE</name>
<accession>A0A1X7UC51</accession>
<evidence type="ECO:0000313" key="2">
    <source>
        <dbReference type="EnsemblMetazoa" id="Aqu2.1.25070_001"/>
    </source>
</evidence>
<dbReference type="InParanoid" id="A0A1X7UC51"/>
<evidence type="ECO:0000256" key="1">
    <source>
        <dbReference type="SAM" id="MobiDB-lite"/>
    </source>
</evidence>
<dbReference type="EnsemblMetazoa" id="Aqu2.1.25070_001">
    <property type="protein sequence ID" value="Aqu2.1.25070_001"/>
    <property type="gene ID" value="Aqu2.1.25070"/>
</dbReference>
<organism evidence="2">
    <name type="scientific">Amphimedon queenslandica</name>
    <name type="common">Sponge</name>
    <dbReference type="NCBI Taxonomy" id="400682"/>
    <lineage>
        <taxon>Eukaryota</taxon>
        <taxon>Metazoa</taxon>
        <taxon>Porifera</taxon>
        <taxon>Demospongiae</taxon>
        <taxon>Heteroscleromorpha</taxon>
        <taxon>Haplosclerida</taxon>
        <taxon>Niphatidae</taxon>
        <taxon>Amphimedon</taxon>
    </lineage>
</organism>
<feature type="region of interest" description="Disordered" evidence="1">
    <location>
        <begin position="53"/>
        <end position="103"/>
    </location>
</feature>